<dbReference type="CDD" id="cd07377">
    <property type="entry name" value="WHTH_GntR"/>
    <property type="match status" value="1"/>
</dbReference>
<dbReference type="Pfam" id="PF00392">
    <property type="entry name" value="GntR"/>
    <property type="match status" value="1"/>
</dbReference>
<comment type="similarity">
    <text evidence="1">In the C-terminal section; belongs to the class-I pyridoxal-phosphate-dependent aminotransferase family.</text>
</comment>
<dbReference type="Proteomes" id="UP000177515">
    <property type="component" value="Chromosome 2"/>
</dbReference>
<feature type="domain" description="HTH gntR-type" evidence="6">
    <location>
        <begin position="5"/>
        <end position="73"/>
    </location>
</feature>
<name>A0ABM6FF15_9BURK</name>
<dbReference type="InterPro" id="IPR004839">
    <property type="entry name" value="Aminotransferase_I/II_large"/>
</dbReference>
<keyword evidence="2" id="KW-0663">Pyridoxal phosphate</keyword>
<dbReference type="InterPro" id="IPR015421">
    <property type="entry name" value="PyrdxlP-dep_Trfase_major"/>
</dbReference>
<dbReference type="InterPro" id="IPR036390">
    <property type="entry name" value="WH_DNA-bd_sf"/>
</dbReference>
<evidence type="ECO:0000313" key="8">
    <source>
        <dbReference type="Proteomes" id="UP000177515"/>
    </source>
</evidence>
<dbReference type="PANTHER" id="PTHR46577:SF1">
    <property type="entry name" value="HTH-TYPE TRANSCRIPTIONAL REGULATORY PROTEIN GABR"/>
    <property type="match status" value="1"/>
</dbReference>
<keyword evidence="5" id="KW-0804">Transcription</keyword>
<evidence type="ECO:0000259" key="6">
    <source>
        <dbReference type="PROSITE" id="PS50949"/>
    </source>
</evidence>
<dbReference type="InterPro" id="IPR000524">
    <property type="entry name" value="Tscrpt_reg_HTH_GntR"/>
</dbReference>
<proteinExistence type="inferred from homology"/>
<evidence type="ECO:0000256" key="1">
    <source>
        <dbReference type="ARBA" id="ARBA00005384"/>
    </source>
</evidence>
<dbReference type="CDD" id="cd00609">
    <property type="entry name" value="AAT_like"/>
    <property type="match status" value="1"/>
</dbReference>
<dbReference type="InterPro" id="IPR051446">
    <property type="entry name" value="HTH_trans_reg/aminotransferase"/>
</dbReference>
<evidence type="ECO:0000256" key="5">
    <source>
        <dbReference type="ARBA" id="ARBA00023163"/>
    </source>
</evidence>
<keyword evidence="3" id="KW-0805">Transcription regulation</keyword>
<dbReference type="PROSITE" id="PS50949">
    <property type="entry name" value="HTH_GNTR"/>
    <property type="match status" value="1"/>
</dbReference>
<sequence length="439" mass="46296">MDISGKTAAEIFDNVRQQVLSGRLRPGEALPPVRELAARLDVNRNTVAAAYKRLVTAGVALTQGRLGTVIRHLAEAGEQEGTAPGSALADLAGGNPNPAWLPDAAAALAARPWRPRLYGETLVDAPLAQHAQAWFARDCPPGFAVDLSYGAVDAIERLLAAHLVAGDKVVVEHPCFLGSINTLRVAGLQAVGVPVDAQGLRADALEAALEAGAQAVILTPRAHNPTGCSLSAARARALRDVLARHPHVLLVVDDHFALLSAAPYHDVIPPAAQRWALVRSVSKVLGPDLRLACIACDPHTSQRLRLRLAPGTQWVSHLLQDIVARCLSSPAVAGRVAQARDDYARRRAWLARALAAQGLMPDAPDAAATPADGLNLWLPLAADSQPLVLALARRGWLVRSGEPFGVAAPAHGLRITVSTLEEEDAGRLALDIARCLAEA</sequence>
<dbReference type="Gene3D" id="1.10.10.10">
    <property type="entry name" value="Winged helix-like DNA-binding domain superfamily/Winged helix DNA-binding domain"/>
    <property type="match status" value="1"/>
</dbReference>
<dbReference type="InterPro" id="IPR015424">
    <property type="entry name" value="PyrdxlP-dep_Trfase"/>
</dbReference>
<dbReference type="SUPFAM" id="SSF46785">
    <property type="entry name" value="Winged helix' DNA-binding domain"/>
    <property type="match status" value="1"/>
</dbReference>
<dbReference type="SMART" id="SM00345">
    <property type="entry name" value="HTH_GNTR"/>
    <property type="match status" value="1"/>
</dbReference>
<organism evidence="7 8">
    <name type="scientific">Cupriavidus malaysiensis</name>
    <dbReference type="NCBI Taxonomy" id="367825"/>
    <lineage>
        <taxon>Bacteria</taxon>
        <taxon>Pseudomonadati</taxon>
        <taxon>Pseudomonadota</taxon>
        <taxon>Betaproteobacteria</taxon>
        <taxon>Burkholderiales</taxon>
        <taxon>Burkholderiaceae</taxon>
        <taxon>Cupriavidus</taxon>
    </lineage>
</organism>
<dbReference type="SUPFAM" id="SSF53383">
    <property type="entry name" value="PLP-dependent transferases"/>
    <property type="match status" value="1"/>
</dbReference>
<dbReference type="Pfam" id="PF00155">
    <property type="entry name" value="Aminotran_1_2"/>
    <property type="match status" value="1"/>
</dbReference>
<protein>
    <submittedName>
        <fullName evidence="7">Transcriptional regulator PtsJ</fullName>
    </submittedName>
</protein>
<dbReference type="EMBL" id="CP017755">
    <property type="protein sequence ID" value="AOZ10491.1"/>
    <property type="molecule type" value="Genomic_DNA"/>
</dbReference>
<keyword evidence="8" id="KW-1185">Reference proteome</keyword>
<dbReference type="PANTHER" id="PTHR46577">
    <property type="entry name" value="HTH-TYPE TRANSCRIPTIONAL REGULATORY PROTEIN GABR"/>
    <property type="match status" value="1"/>
</dbReference>
<accession>A0ABM6FF15</accession>
<gene>
    <name evidence="7" type="ORF">BKK80_33540</name>
</gene>
<evidence type="ECO:0000256" key="4">
    <source>
        <dbReference type="ARBA" id="ARBA00023125"/>
    </source>
</evidence>
<dbReference type="InterPro" id="IPR036388">
    <property type="entry name" value="WH-like_DNA-bd_sf"/>
</dbReference>
<evidence type="ECO:0000256" key="2">
    <source>
        <dbReference type="ARBA" id="ARBA00022898"/>
    </source>
</evidence>
<evidence type="ECO:0000256" key="3">
    <source>
        <dbReference type="ARBA" id="ARBA00023015"/>
    </source>
</evidence>
<keyword evidence="4" id="KW-0238">DNA-binding</keyword>
<dbReference type="Gene3D" id="3.40.640.10">
    <property type="entry name" value="Type I PLP-dependent aspartate aminotransferase-like (Major domain)"/>
    <property type="match status" value="1"/>
</dbReference>
<dbReference type="NCBIfam" id="NF012025">
    <property type="entry name" value="PRK15481.1"/>
    <property type="match status" value="1"/>
</dbReference>
<reference evidence="7 8" key="1">
    <citation type="submission" date="2016-10" db="EMBL/GenBank/DDBJ databases">
        <title>Complete genome sequences of three Cupriavidus strains isolated from various Malaysian environments.</title>
        <authorList>
            <person name="Abdullah A.A.-A."/>
            <person name="Shafie N.A.H."/>
            <person name="Lau N.S."/>
        </authorList>
    </citation>
    <scope>NUCLEOTIDE SEQUENCE [LARGE SCALE GENOMIC DNA]</scope>
    <source>
        <strain evidence="7 8">USMAA1020</strain>
    </source>
</reference>
<dbReference type="RefSeq" id="WP_071072977.1">
    <property type="nucleotide sequence ID" value="NZ_CP017755.1"/>
</dbReference>
<evidence type="ECO:0000313" key="7">
    <source>
        <dbReference type="EMBL" id="AOZ10491.1"/>
    </source>
</evidence>